<feature type="compositionally biased region" description="Polar residues" evidence="3">
    <location>
        <begin position="491"/>
        <end position="510"/>
    </location>
</feature>
<dbReference type="InterPro" id="IPR000408">
    <property type="entry name" value="Reg_chr_condens"/>
</dbReference>
<evidence type="ECO:0000256" key="3">
    <source>
        <dbReference type="SAM" id="MobiDB-lite"/>
    </source>
</evidence>
<evidence type="ECO:0000313" key="7">
    <source>
        <dbReference type="Proteomes" id="UP000315983"/>
    </source>
</evidence>
<dbReference type="PRINTS" id="PR00633">
    <property type="entry name" value="RCCNDNSATION"/>
</dbReference>
<protein>
    <submittedName>
        <fullName evidence="6">Alpha-tubulin suppressor-like RCC1 family protein</fullName>
    </submittedName>
</protein>
<feature type="compositionally biased region" description="Low complexity" evidence="3">
    <location>
        <begin position="511"/>
        <end position="529"/>
    </location>
</feature>
<dbReference type="PROSITE" id="PS00626">
    <property type="entry name" value="RCC1_2"/>
    <property type="match status" value="5"/>
</dbReference>
<evidence type="ECO:0000313" key="6">
    <source>
        <dbReference type="EMBL" id="TQL38226.1"/>
    </source>
</evidence>
<dbReference type="Pfam" id="PF25390">
    <property type="entry name" value="WD40_RLD"/>
    <property type="match status" value="1"/>
</dbReference>
<organism evidence="6 7">
    <name type="scientific">Salinispora arenicola</name>
    <dbReference type="NCBI Taxonomy" id="168697"/>
    <lineage>
        <taxon>Bacteria</taxon>
        <taxon>Bacillati</taxon>
        <taxon>Actinomycetota</taxon>
        <taxon>Actinomycetes</taxon>
        <taxon>Micromonosporales</taxon>
        <taxon>Micromonosporaceae</taxon>
        <taxon>Salinispora</taxon>
    </lineage>
</organism>
<feature type="domain" description="Bacterial Ig-like" evidence="4">
    <location>
        <begin position="432"/>
        <end position="516"/>
    </location>
</feature>
<dbReference type="Gene3D" id="2.130.10.30">
    <property type="entry name" value="Regulator of chromosome condensation 1/beta-lactamase-inhibitor protein II"/>
    <property type="match status" value="2"/>
</dbReference>
<evidence type="ECO:0000259" key="4">
    <source>
        <dbReference type="Pfam" id="PF16640"/>
    </source>
</evidence>
<evidence type="ECO:0000256" key="1">
    <source>
        <dbReference type="ARBA" id="ARBA00022658"/>
    </source>
</evidence>
<dbReference type="Proteomes" id="UP000315983">
    <property type="component" value="Unassembled WGS sequence"/>
</dbReference>
<dbReference type="InterPro" id="IPR051553">
    <property type="entry name" value="Ran_GTPase-activating"/>
</dbReference>
<dbReference type="PANTHER" id="PTHR45982">
    <property type="entry name" value="REGULATOR OF CHROMOSOME CONDENSATION"/>
    <property type="match status" value="1"/>
</dbReference>
<feature type="compositionally biased region" description="Acidic residues" evidence="3">
    <location>
        <begin position="531"/>
        <end position="540"/>
    </location>
</feature>
<dbReference type="PROSITE" id="PS50012">
    <property type="entry name" value="RCC1_3"/>
    <property type="match status" value="7"/>
</dbReference>
<reference evidence="6 7" key="1">
    <citation type="submission" date="2019-06" db="EMBL/GenBank/DDBJ databases">
        <title>Sequencing the genomes of 1000 actinobacteria strains.</title>
        <authorList>
            <person name="Klenk H.-P."/>
        </authorList>
    </citation>
    <scope>NUCLEOTIDE SEQUENCE [LARGE SCALE GENOMIC DNA]</scope>
    <source>
        <strain evidence="6 7">DSM 44819</strain>
    </source>
</reference>
<dbReference type="GO" id="GO:0005737">
    <property type="term" value="C:cytoplasm"/>
    <property type="evidence" value="ECO:0007669"/>
    <property type="project" value="TreeGrafter"/>
</dbReference>
<feature type="domain" description="RCC1-like" evidence="5">
    <location>
        <begin position="63"/>
        <end position="420"/>
    </location>
</feature>
<dbReference type="InterPro" id="IPR009091">
    <property type="entry name" value="RCC1/BLIP-II"/>
</dbReference>
<evidence type="ECO:0000259" key="5">
    <source>
        <dbReference type="Pfam" id="PF25390"/>
    </source>
</evidence>
<dbReference type="PANTHER" id="PTHR45982:SF1">
    <property type="entry name" value="REGULATOR OF CHROMOSOME CONDENSATION"/>
    <property type="match status" value="1"/>
</dbReference>
<feature type="region of interest" description="Disordered" evidence="3">
    <location>
        <begin position="478"/>
        <end position="549"/>
    </location>
</feature>
<dbReference type="GeneID" id="93772615"/>
<dbReference type="RefSeq" id="WP_170201915.1">
    <property type="nucleotide sequence ID" value="NZ_BOQM01000015.1"/>
</dbReference>
<sequence>MASFWTGTVADVRGSWVRSASVRGLFAVPLMAAIVLGVTSVGAAPVLAQGVPSVVAGPPGTGLAWGTNSAGRLGDGTTTDSSSPVAVSVPAGTTITAVAGGAGHSLAVTSAGTALAWGDNAFGQLGDGTTIPSSSTPVAVNVPAGTTVTALSGGGVHNLAVTSAGTALAWGDNFWGQLGDGSTTRSRTPVAVNVPAGTTITAVAAGQGHSLAVTSAGTALAWGDNSSGQLGDGTATDSSTPVAVDVPAGTTVTAVAAGGLHSLAVTSGGDVLAWGANGSGQLGDGTTTSSSTPVAVDVPAGTTITAVAAGGLHSLAVTSAGDVLAWGDNTAGQLGDGSTTHSSTPVAVNVPAGTTITAVAAGQGHSLAVTSTGTALAWGANTFGQLGDGSTTSSSIPVAVDLPAGTTITAVTGGSFHSLAIVPSASTTTLQVSPPNPTPNQDVTLTATVTCTTDTPTGTITFRNNNTDLTTVALDSTNTATHTTRLPPGTHTLTAHHTSTNTCPSNQSESATITITAPDDPDAPNTPNDPDAPDDPDDPDLPITGPNLPTTIGTATLLILTGAALVHLTRRYRPTHHPN</sequence>
<keyword evidence="1" id="KW-0344">Guanine-nucleotide releasing factor</keyword>
<dbReference type="AlphaFoldDB" id="A0A542XQT7"/>
<dbReference type="InterPro" id="IPR013783">
    <property type="entry name" value="Ig-like_fold"/>
</dbReference>
<dbReference type="InterPro" id="IPR032109">
    <property type="entry name" value="Big_3_5"/>
</dbReference>
<gene>
    <name evidence="6" type="ORF">FB564_3419</name>
</gene>
<dbReference type="GO" id="GO:0005085">
    <property type="term" value="F:guanyl-nucleotide exchange factor activity"/>
    <property type="evidence" value="ECO:0007669"/>
    <property type="project" value="TreeGrafter"/>
</dbReference>
<dbReference type="InterPro" id="IPR058923">
    <property type="entry name" value="RCC1-like_dom"/>
</dbReference>
<accession>A0A542XQT7</accession>
<evidence type="ECO:0000256" key="2">
    <source>
        <dbReference type="ARBA" id="ARBA00022737"/>
    </source>
</evidence>
<keyword evidence="2" id="KW-0677">Repeat</keyword>
<dbReference type="SUPFAM" id="SSF50985">
    <property type="entry name" value="RCC1/BLIP-II"/>
    <property type="match status" value="2"/>
</dbReference>
<comment type="caution">
    <text evidence="6">The sequence shown here is derived from an EMBL/GenBank/DDBJ whole genome shotgun (WGS) entry which is preliminary data.</text>
</comment>
<name>A0A542XQT7_SALAC</name>
<proteinExistence type="predicted"/>
<dbReference type="EMBL" id="VFOL01000001">
    <property type="protein sequence ID" value="TQL38226.1"/>
    <property type="molecule type" value="Genomic_DNA"/>
</dbReference>
<dbReference type="Pfam" id="PF16640">
    <property type="entry name" value="Big_3_5"/>
    <property type="match status" value="1"/>
</dbReference>
<dbReference type="GO" id="GO:0005975">
    <property type="term" value="P:carbohydrate metabolic process"/>
    <property type="evidence" value="ECO:0007669"/>
    <property type="project" value="UniProtKB-ARBA"/>
</dbReference>
<dbReference type="Gene3D" id="2.60.40.10">
    <property type="entry name" value="Immunoglobulins"/>
    <property type="match status" value="1"/>
</dbReference>